<dbReference type="PANTHER" id="PTHR24094:SF15">
    <property type="entry name" value="AMP-DEPENDENT SYNTHETASE_LIGASE DOMAIN-CONTAINING PROTEIN-RELATED"/>
    <property type="match status" value="1"/>
</dbReference>
<feature type="compositionally biased region" description="Polar residues" evidence="1">
    <location>
        <begin position="7"/>
        <end position="17"/>
    </location>
</feature>
<feature type="region of interest" description="Disordered" evidence="1">
    <location>
        <begin position="1"/>
        <end position="28"/>
    </location>
</feature>
<keyword evidence="2" id="KW-0472">Membrane</keyword>
<dbReference type="Proteomes" id="UP001281731">
    <property type="component" value="Unassembled WGS sequence"/>
</dbReference>
<dbReference type="AlphaFoldDB" id="A0AAW9HTI5"/>
<keyword evidence="2" id="KW-0812">Transmembrane</keyword>
<evidence type="ECO:0000259" key="3">
    <source>
        <dbReference type="Pfam" id="PF07510"/>
    </source>
</evidence>
<proteinExistence type="predicted"/>
<evidence type="ECO:0000313" key="4">
    <source>
        <dbReference type="EMBL" id="MDY5154388.1"/>
    </source>
</evidence>
<dbReference type="Pfam" id="PF07510">
    <property type="entry name" value="GmrSD_C"/>
    <property type="match status" value="1"/>
</dbReference>
<evidence type="ECO:0000256" key="1">
    <source>
        <dbReference type="SAM" id="MobiDB-lite"/>
    </source>
</evidence>
<evidence type="ECO:0000256" key="2">
    <source>
        <dbReference type="SAM" id="Phobius"/>
    </source>
</evidence>
<name>A0AAW9HTI5_9ACTO</name>
<feature type="domain" description="GmrSD restriction endonucleases C-terminal" evidence="3">
    <location>
        <begin position="119"/>
        <end position="259"/>
    </location>
</feature>
<protein>
    <submittedName>
        <fullName evidence="4">DUF1524 domain-containing protein</fullName>
    </submittedName>
</protein>
<accession>A0AAW9HTI5</accession>
<dbReference type="PANTHER" id="PTHR24094">
    <property type="entry name" value="SECRETED PROTEIN"/>
    <property type="match status" value="1"/>
</dbReference>
<dbReference type="EMBL" id="JAWNGC010000001">
    <property type="protein sequence ID" value="MDY5154388.1"/>
    <property type="molecule type" value="Genomic_DNA"/>
</dbReference>
<organism evidence="4 5">
    <name type="scientific">Actinotignum urinale</name>
    <dbReference type="NCBI Taxonomy" id="190146"/>
    <lineage>
        <taxon>Bacteria</taxon>
        <taxon>Bacillati</taxon>
        <taxon>Actinomycetota</taxon>
        <taxon>Actinomycetes</taxon>
        <taxon>Actinomycetales</taxon>
        <taxon>Actinomycetaceae</taxon>
        <taxon>Actinotignum</taxon>
    </lineage>
</organism>
<gene>
    <name evidence="4" type="ORF">R6G80_01410</name>
</gene>
<dbReference type="InterPro" id="IPR011089">
    <property type="entry name" value="GmrSD_C"/>
</dbReference>
<feature type="transmembrane region" description="Helical" evidence="2">
    <location>
        <begin position="38"/>
        <end position="58"/>
    </location>
</feature>
<evidence type="ECO:0000313" key="5">
    <source>
        <dbReference type="Proteomes" id="UP001281731"/>
    </source>
</evidence>
<comment type="caution">
    <text evidence="4">The sequence shown here is derived from an EMBL/GenBank/DDBJ whole genome shotgun (WGS) entry which is preliminary data.</text>
</comment>
<sequence length="274" mass="30470">MRRHSSKNFTRYGSETRSYGLENPEGDGTSKWGRRGHITYVISAILLLIGAPLVYLAYLDNPQLFHWGSHAIVQPEDAQPGTALSLLADIPVKGRAPKTGYARENFGTPWADEDRNGCDTRNDILRRDLKNVTTKPGTRDCVITSGTLQSPYTNETINFKRGPKTSTEVQIDHVVALSDAWQKGAQQLDPVLRQKFANDPMNLLAVDGPSNQQKGDGDAATWLPKNKAFRCQYVARQIGVKHNYHLWVTKTEREAMVKVLSACPTQKVPGRSAI</sequence>
<keyword evidence="2" id="KW-1133">Transmembrane helix</keyword>
<dbReference type="RefSeq" id="WP_320756256.1">
    <property type="nucleotide sequence ID" value="NZ_JAWNGC010000001.1"/>
</dbReference>
<reference evidence="4" key="1">
    <citation type="submission" date="2023-10" db="EMBL/GenBank/DDBJ databases">
        <title>Whole Genome based description of the genera Actinobaculum and Actinotignum reveals a complex phylogenetic relationship within the species included in the genus Actinotignum.</title>
        <authorList>
            <person name="Jensen C.S."/>
            <person name="Dargis R."/>
            <person name="Kemp M."/>
            <person name="Christensen J.J."/>
        </authorList>
    </citation>
    <scope>NUCLEOTIDE SEQUENCE</scope>
    <source>
        <strain evidence="4">SLA_B511</strain>
    </source>
</reference>